<evidence type="ECO:0000256" key="2">
    <source>
        <dbReference type="ARBA" id="ARBA00005336"/>
    </source>
</evidence>
<dbReference type="SMART" id="SM01217">
    <property type="entry name" value="Fn3_like"/>
    <property type="match status" value="1"/>
</dbReference>
<dbReference type="InterPro" id="IPR013783">
    <property type="entry name" value="Ig-like_fold"/>
</dbReference>
<accession>A0ABR2I642</accession>
<dbReference type="Pfam" id="PF14310">
    <property type="entry name" value="Fn3-like"/>
    <property type="match status" value="1"/>
</dbReference>
<dbReference type="Gene3D" id="2.60.40.10">
    <property type="entry name" value="Immunoglobulins"/>
    <property type="match status" value="1"/>
</dbReference>
<evidence type="ECO:0000256" key="1">
    <source>
        <dbReference type="ARBA" id="ARBA00000448"/>
    </source>
</evidence>
<keyword evidence="4" id="KW-0378">Hydrolase</keyword>
<evidence type="ECO:0000256" key="4">
    <source>
        <dbReference type="ARBA" id="ARBA00022801"/>
    </source>
</evidence>
<evidence type="ECO:0000313" key="7">
    <source>
        <dbReference type="Proteomes" id="UP001470230"/>
    </source>
</evidence>
<feature type="domain" description="Fibronectin type III-like" evidence="5">
    <location>
        <begin position="50"/>
        <end position="120"/>
    </location>
</feature>
<evidence type="ECO:0000256" key="3">
    <source>
        <dbReference type="ARBA" id="ARBA00012744"/>
    </source>
</evidence>
<gene>
    <name evidence="6" type="ORF">M9Y10_012984</name>
</gene>
<comment type="catalytic activity">
    <reaction evidence="1">
        <text>Hydrolysis of terminal, non-reducing beta-D-glucosyl residues with release of beta-D-glucose.</text>
        <dbReference type="EC" id="3.2.1.21"/>
    </reaction>
</comment>
<comment type="similarity">
    <text evidence="2">Belongs to the glycosyl hydrolase 3 family.</text>
</comment>
<name>A0ABR2I642_9EUKA</name>
<protein>
    <recommendedName>
        <fullName evidence="3">beta-glucosidase</fullName>
        <ecNumber evidence="3">3.2.1.21</ecNumber>
    </recommendedName>
</protein>
<evidence type="ECO:0000259" key="5">
    <source>
        <dbReference type="SMART" id="SM01217"/>
    </source>
</evidence>
<dbReference type="InterPro" id="IPR026891">
    <property type="entry name" value="Fn3-like"/>
</dbReference>
<organism evidence="6 7">
    <name type="scientific">Tritrichomonas musculus</name>
    <dbReference type="NCBI Taxonomy" id="1915356"/>
    <lineage>
        <taxon>Eukaryota</taxon>
        <taxon>Metamonada</taxon>
        <taxon>Parabasalia</taxon>
        <taxon>Tritrichomonadida</taxon>
        <taxon>Tritrichomonadidae</taxon>
        <taxon>Tritrichomonas</taxon>
    </lineage>
</organism>
<dbReference type="EC" id="3.2.1.21" evidence="3"/>
<dbReference type="Proteomes" id="UP001470230">
    <property type="component" value="Unassembled WGS sequence"/>
</dbReference>
<proteinExistence type="inferred from homology"/>
<dbReference type="PANTHER" id="PTHR42715:SF10">
    <property type="entry name" value="BETA-GLUCOSIDASE"/>
    <property type="match status" value="1"/>
</dbReference>
<dbReference type="InterPro" id="IPR050288">
    <property type="entry name" value="Cellulose_deg_GH3"/>
</dbReference>
<dbReference type="PANTHER" id="PTHR42715">
    <property type="entry name" value="BETA-GLUCOSIDASE"/>
    <property type="match status" value="1"/>
</dbReference>
<evidence type="ECO:0000313" key="6">
    <source>
        <dbReference type="EMBL" id="KAK8857886.1"/>
    </source>
</evidence>
<keyword evidence="7" id="KW-1185">Reference proteome</keyword>
<dbReference type="EMBL" id="JAPFFF010000019">
    <property type="protein sequence ID" value="KAK8857886.1"/>
    <property type="molecule type" value="Genomic_DNA"/>
</dbReference>
<sequence>MKVLFPFGHGLSYTAFGFSNLKFDKESFKDDEKVFAHVDVTNIGPIEGKCVVQLYVADKTDYEYRPPKELRAFKKINLKPGETKTVDLELNKRSFAFWNTEIHDWNVPTGEYEILIGESSRDIRISGKVHVESTRKIVRPVSLNST</sequence>
<comment type="caution">
    <text evidence="6">The sequence shown here is derived from an EMBL/GenBank/DDBJ whole genome shotgun (WGS) entry which is preliminary data.</text>
</comment>
<reference evidence="6 7" key="1">
    <citation type="submission" date="2024-04" db="EMBL/GenBank/DDBJ databases">
        <title>Tritrichomonas musculus Genome.</title>
        <authorList>
            <person name="Alves-Ferreira E."/>
            <person name="Grigg M."/>
            <person name="Lorenzi H."/>
            <person name="Galac M."/>
        </authorList>
    </citation>
    <scope>NUCLEOTIDE SEQUENCE [LARGE SCALE GENOMIC DNA]</scope>
    <source>
        <strain evidence="6 7">EAF2021</strain>
    </source>
</reference>